<feature type="repeat" description="PPR" evidence="2">
    <location>
        <begin position="60"/>
        <end position="94"/>
    </location>
</feature>
<dbReference type="NCBIfam" id="TIGR00756">
    <property type="entry name" value="PPR"/>
    <property type="match status" value="1"/>
</dbReference>
<reference evidence="3 4" key="1">
    <citation type="submission" date="2020-04" db="EMBL/GenBank/DDBJ databases">
        <title>Plant Genome Project.</title>
        <authorList>
            <person name="Zhang R.-G."/>
        </authorList>
    </citation>
    <scope>NUCLEOTIDE SEQUENCE [LARGE SCALE GENOMIC DNA]</scope>
    <source>
        <strain evidence="3">YNK0</strain>
        <tissue evidence="3">Leaf</tissue>
    </source>
</reference>
<dbReference type="InterPro" id="IPR011990">
    <property type="entry name" value="TPR-like_helical_dom_sf"/>
</dbReference>
<evidence type="ECO:0000313" key="3">
    <source>
        <dbReference type="EMBL" id="KAF8402381.1"/>
    </source>
</evidence>
<dbReference type="Proteomes" id="UP000655225">
    <property type="component" value="Unassembled WGS sequence"/>
</dbReference>
<keyword evidence="4" id="KW-1185">Reference proteome</keyword>
<dbReference type="PANTHER" id="PTHR47926:SF347">
    <property type="entry name" value="PENTATRICOPEPTIDE REPEAT-CONTAINING PROTEIN"/>
    <property type="match status" value="1"/>
</dbReference>
<dbReference type="Gene3D" id="1.25.40.10">
    <property type="entry name" value="Tetratricopeptide repeat domain"/>
    <property type="match status" value="1"/>
</dbReference>
<dbReference type="PROSITE" id="PS51375">
    <property type="entry name" value="PPR"/>
    <property type="match status" value="1"/>
</dbReference>
<dbReference type="InterPro" id="IPR002885">
    <property type="entry name" value="PPR_rpt"/>
</dbReference>
<dbReference type="PANTHER" id="PTHR47926">
    <property type="entry name" value="PENTATRICOPEPTIDE REPEAT-CONTAINING PROTEIN"/>
    <property type="match status" value="1"/>
</dbReference>
<dbReference type="InterPro" id="IPR046960">
    <property type="entry name" value="PPR_At4g14850-like_plant"/>
</dbReference>
<name>A0A834ZEE3_TETSI</name>
<dbReference type="GO" id="GO:0003723">
    <property type="term" value="F:RNA binding"/>
    <property type="evidence" value="ECO:0007669"/>
    <property type="project" value="InterPro"/>
</dbReference>
<comment type="caution">
    <text evidence="3">The sequence shown here is derived from an EMBL/GenBank/DDBJ whole genome shotgun (WGS) entry which is preliminary data.</text>
</comment>
<dbReference type="GO" id="GO:0009451">
    <property type="term" value="P:RNA modification"/>
    <property type="evidence" value="ECO:0007669"/>
    <property type="project" value="InterPro"/>
</dbReference>
<organism evidence="3 4">
    <name type="scientific">Tetracentron sinense</name>
    <name type="common">Spur-leaf</name>
    <dbReference type="NCBI Taxonomy" id="13715"/>
    <lineage>
        <taxon>Eukaryota</taxon>
        <taxon>Viridiplantae</taxon>
        <taxon>Streptophyta</taxon>
        <taxon>Embryophyta</taxon>
        <taxon>Tracheophyta</taxon>
        <taxon>Spermatophyta</taxon>
        <taxon>Magnoliopsida</taxon>
        <taxon>Trochodendrales</taxon>
        <taxon>Trochodendraceae</taxon>
        <taxon>Tetracentron</taxon>
    </lineage>
</organism>
<gene>
    <name evidence="3" type="ORF">HHK36_013336</name>
</gene>
<evidence type="ECO:0000256" key="1">
    <source>
        <dbReference type="ARBA" id="ARBA00022737"/>
    </source>
</evidence>
<accession>A0A834ZEE3</accession>
<dbReference type="OrthoDB" id="622408at2759"/>
<dbReference type="AlphaFoldDB" id="A0A834ZEE3"/>
<keyword evidence="1" id="KW-0677">Repeat</keyword>
<dbReference type="Pfam" id="PF01535">
    <property type="entry name" value="PPR"/>
    <property type="match status" value="2"/>
</dbReference>
<sequence length="142" mass="15692">MKVEIKFVVKVLKMVNGDKQVTTRSLESDLSIVNSLIDTCAKSGDVVCARSIFDGIPSKDIISWNSLISGYVLHDFYNIALDLFDQMRGVGLEKQFIEEMAIESDPIVWVALLTACRFHGNIGLAVGIVERLIEMEPGNSTV</sequence>
<protein>
    <recommendedName>
        <fullName evidence="5">Pentatricopeptide repeat-containing protein</fullName>
    </recommendedName>
</protein>
<evidence type="ECO:0008006" key="5">
    <source>
        <dbReference type="Google" id="ProtNLM"/>
    </source>
</evidence>
<evidence type="ECO:0000313" key="4">
    <source>
        <dbReference type="Proteomes" id="UP000655225"/>
    </source>
</evidence>
<proteinExistence type="predicted"/>
<dbReference type="EMBL" id="JABCRI010000008">
    <property type="protein sequence ID" value="KAF8402381.1"/>
    <property type="molecule type" value="Genomic_DNA"/>
</dbReference>
<evidence type="ECO:0000256" key="2">
    <source>
        <dbReference type="PROSITE-ProRule" id="PRU00708"/>
    </source>
</evidence>